<reference evidence="2" key="1">
    <citation type="journal article" date="2022" name="Int. J. Mol. Sci.">
        <title>Draft Genome of Tanacetum Coccineum: Genomic Comparison of Closely Related Tanacetum-Family Plants.</title>
        <authorList>
            <person name="Yamashiro T."/>
            <person name="Shiraishi A."/>
            <person name="Nakayama K."/>
            <person name="Satake H."/>
        </authorList>
    </citation>
    <scope>NUCLEOTIDE SEQUENCE</scope>
</reference>
<protein>
    <submittedName>
        <fullName evidence="2">Uncharacterized protein</fullName>
    </submittedName>
</protein>
<feature type="compositionally biased region" description="Polar residues" evidence="1">
    <location>
        <begin position="26"/>
        <end position="39"/>
    </location>
</feature>
<organism evidence="2 3">
    <name type="scientific">Tanacetum coccineum</name>
    <dbReference type="NCBI Taxonomy" id="301880"/>
    <lineage>
        <taxon>Eukaryota</taxon>
        <taxon>Viridiplantae</taxon>
        <taxon>Streptophyta</taxon>
        <taxon>Embryophyta</taxon>
        <taxon>Tracheophyta</taxon>
        <taxon>Spermatophyta</taxon>
        <taxon>Magnoliopsida</taxon>
        <taxon>eudicotyledons</taxon>
        <taxon>Gunneridae</taxon>
        <taxon>Pentapetalae</taxon>
        <taxon>asterids</taxon>
        <taxon>campanulids</taxon>
        <taxon>Asterales</taxon>
        <taxon>Asteraceae</taxon>
        <taxon>Asteroideae</taxon>
        <taxon>Anthemideae</taxon>
        <taxon>Anthemidinae</taxon>
        <taxon>Tanacetum</taxon>
    </lineage>
</organism>
<proteinExistence type="predicted"/>
<dbReference type="Proteomes" id="UP001151760">
    <property type="component" value="Unassembled WGS sequence"/>
</dbReference>
<feature type="region of interest" description="Disordered" evidence="1">
    <location>
        <begin position="1"/>
        <end position="39"/>
    </location>
</feature>
<sequence length="39" mass="4150">EYRPVSKKPNASSSGNKKKGVKPTIDVSNSNPFDALNSS</sequence>
<accession>A0ABQ5GM95</accession>
<keyword evidence="3" id="KW-1185">Reference proteome</keyword>
<evidence type="ECO:0000313" key="2">
    <source>
        <dbReference type="EMBL" id="GJT76653.1"/>
    </source>
</evidence>
<gene>
    <name evidence="2" type="ORF">Tco_1043378</name>
</gene>
<name>A0ABQ5GM95_9ASTR</name>
<evidence type="ECO:0000313" key="3">
    <source>
        <dbReference type="Proteomes" id="UP001151760"/>
    </source>
</evidence>
<dbReference type="EMBL" id="BQNB010018643">
    <property type="protein sequence ID" value="GJT76653.1"/>
    <property type="molecule type" value="Genomic_DNA"/>
</dbReference>
<feature type="non-terminal residue" evidence="2">
    <location>
        <position position="1"/>
    </location>
</feature>
<evidence type="ECO:0000256" key="1">
    <source>
        <dbReference type="SAM" id="MobiDB-lite"/>
    </source>
</evidence>
<reference evidence="2" key="2">
    <citation type="submission" date="2022-01" db="EMBL/GenBank/DDBJ databases">
        <authorList>
            <person name="Yamashiro T."/>
            <person name="Shiraishi A."/>
            <person name="Satake H."/>
            <person name="Nakayama K."/>
        </authorList>
    </citation>
    <scope>NUCLEOTIDE SEQUENCE</scope>
</reference>
<comment type="caution">
    <text evidence="2">The sequence shown here is derived from an EMBL/GenBank/DDBJ whole genome shotgun (WGS) entry which is preliminary data.</text>
</comment>